<sequence>LPPRPTLYTRYQEAGSAYRTHRAECARCTDTRHCPTGQPLYEAWARLQDLYLKQLRT</sequence>
<comment type="caution">
    <text evidence="1">The sequence shown here is derived from an EMBL/GenBank/DDBJ whole genome shotgun (WGS) entry which is preliminary data.</text>
</comment>
<protein>
    <submittedName>
        <fullName evidence="1">Uncharacterized protein</fullName>
    </submittedName>
</protein>
<organism evidence="1 2">
    <name type="scientific">Streptomyces alkaliterrae</name>
    <dbReference type="NCBI Taxonomy" id="2213162"/>
    <lineage>
        <taxon>Bacteria</taxon>
        <taxon>Bacillati</taxon>
        <taxon>Actinomycetota</taxon>
        <taxon>Actinomycetes</taxon>
        <taxon>Kitasatosporales</taxon>
        <taxon>Streptomycetaceae</taxon>
        <taxon>Streptomyces</taxon>
    </lineage>
</organism>
<gene>
    <name evidence="1" type="ORF">H3147_16325</name>
</gene>
<dbReference type="Proteomes" id="UP000517765">
    <property type="component" value="Unassembled WGS sequence"/>
</dbReference>
<name>A0A7W3WY32_9ACTN</name>
<reference evidence="2" key="1">
    <citation type="submission" date="2020-05" db="EMBL/GenBank/DDBJ databases">
        <title>Classification of alakaliphilic streptomycetes isolated from an alkaline soil next to Lonar Crater, India and a proposal for the recognition of Streptomyces alkaliterrae sp. nov.</title>
        <authorList>
            <person name="Golinska P."/>
        </authorList>
    </citation>
    <scope>NUCLEOTIDE SEQUENCE [LARGE SCALE GENOMIC DNA]</scope>
    <source>
        <strain evidence="2">OF8</strain>
    </source>
</reference>
<feature type="non-terminal residue" evidence="1">
    <location>
        <position position="1"/>
    </location>
</feature>
<dbReference type="EMBL" id="JABJXA010000095">
    <property type="protein sequence ID" value="MBB1260390.1"/>
    <property type="molecule type" value="Genomic_DNA"/>
</dbReference>
<evidence type="ECO:0000313" key="1">
    <source>
        <dbReference type="EMBL" id="MBB1260390.1"/>
    </source>
</evidence>
<proteinExistence type="predicted"/>
<accession>A0A7W3WY32</accession>
<evidence type="ECO:0000313" key="2">
    <source>
        <dbReference type="Proteomes" id="UP000517765"/>
    </source>
</evidence>
<dbReference type="AlphaFoldDB" id="A0A7W3WY32"/>